<dbReference type="Gene3D" id="1.10.10.10">
    <property type="entry name" value="Winged helix-like DNA-binding domain superfamily/Winged helix DNA-binding domain"/>
    <property type="match status" value="1"/>
</dbReference>
<dbReference type="OrthoDB" id="3699230at2"/>
<evidence type="ECO:0000256" key="1">
    <source>
        <dbReference type="ARBA" id="ARBA00022553"/>
    </source>
</evidence>
<dbReference type="Gene3D" id="3.40.50.2300">
    <property type="match status" value="1"/>
</dbReference>
<dbReference type="GO" id="GO:0000976">
    <property type="term" value="F:transcription cis-regulatory region binding"/>
    <property type="evidence" value="ECO:0007669"/>
    <property type="project" value="TreeGrafter"/>
</dbReference>
<evidence type="ECO:0000256" key="7">
    <source>
        <dbReference type="PROSITE-ProRule" id="PRU01091"/>
    </source>
</evidence>
<dbReference type="AlphaFoldDB" id="A0A5N0VNF1"/>
<evidence type="ECO:0000256" key="2">
    <source>
        <dbReference type="ARBA" id="ARBA00023012"/>
    </source>
</evidence>
<evidence type="ECO:0000259" key="9">
    <source>
        <dbReference type="PROSITE" id="PS50110"/>
    </source>
</evidence>
<dbReference type="RefSeq" id="WP_144753515.1">
    <property type="nucleotide sequence ID" value="NZ_VMNW02000002.1"/>
</dbReference>
<organism evidence="11 12">
    <name type="scientific">Amycolatopsis acidicola</name>
    <dbReference type="NCBI Taxonomy" id="2596893"/>
    <lineage>
        <taxon>Bacteria</taxon>
        <taxon>Bacillati</taxon>
        <taxon>Actinomycetota</taxon>
        <taxon>Actinomycetes</taxon>
        <taxon>Pseudonocardiales</taxon>
        <taxon>Pseudonocardiaceae</taxon>
        <taxon>Amycolatopsis</taxon>
    </lineage>
</organism>
<dbReference type="Proteomes" id="UP000319769">
    <property type="component" value="Unassembled WGS sequence"/>
</dbReference>
<keyword evidence="3" id="KW-0805">Transcription regulation</keyword>
<keyword evidence="2" id="KW-0902">Two-component regulatory system</keyword>
<sequence length="396" mass="42444">MRVLVIADEGALRSAVEDSLRGAGMDVDAVGALPDGEITGYDLVVVDELLPVRAGSIPVLLLTGRDTLTDRVALSLLRQVDDYLGKPFSTLELLTRVQILARRSGTLAAPSRRVLGDLEIDLQDREVRVRGALLTLTRKEYAVLEALAARPDQVVSPRALLEEAWGSADAPADNVVHAVVGRLRRKLGSAARLESVRGLGYRLRSPEESVRDSGIGVLTAVATFPVTIYLGDETAHREVQAAVEELIEGAGGDIVEREDPVLGSWFRRMRARAADSALAKEAATAAAHALDSRVTLAQDATVTATMMQNLGPVLGSLHSTKDAVIRVGALLIVKVEWAVAVHQLTAAQQLLLDHQPNLLTSPQDILTALRPCPDDTTVPAQALRHDPGATERETLE</sequence>
<feature type="compositionally biased region" description="Basic and acidic residues" evidence="8">
    <location>
        <begin position="383"/>
        <end position="396"/>
    </location>
</feature>
<keyword evidence="4 7" id="KW-0238">DNA-binding</keyword>
<feature type="modified residue" description="4-aspartylphosphate" evidence="6">
    <location>
        <position position="47"/>
    </location>
</feature>
<dbReference type="SMART" id="SM00448">
    <property type="entry name" value="REC"/>
    <property type="match status" value="1"/>
</dbReference>
<dbReference type="CDD" id="cd00383">
    <property type="entry name" value="trans_reg_C"/>
    <property type="match status" value="1"/>
</dbReference>
<feature type="domain" description="Response regulatory" evidence="9">
    <location>
        <begin position="2"/>
        <end position="101"/>
    </location>
</feature>
<keyword evidence="1 6" id="KW-0597">Phosphoprotein</keyword>
<feature type="region of interest" description="Disordered" evidence="8">
    <location>
        <begin position="376"/>
        <end position="396"/>
    </location>
</feature>
<dbReference type="GO" id="GO:0005829">
    <property type="term" value="C:cytosol"/>
    <property type="evidence" value="ECO:0007669"/>
    <property type="project" value="TreeGrafter"/>
</dbReference>
<keyword evidence="12" id="KW-1185">Reference proteome</keyword>
<dbReference type="SUPFAM" id="SSF46894">
    <property type="entry name" value="C-terminal effector domain of the bipartite response regulators"/>
    <property type="match status" value="1"/>
</dbReference>
<dbReference type="InterPro" id="IPR039420">
    <property type="entry name" value="WalR-like"/>
</dbReference>
<dbReference type="PROSITE" id="PS50110">
    <property type="entry name" value="RESPONSE_REGULATORY"/>
    <property type="match status" value="1"/>
</dbReference>
<dbReference type="GO" id="GO:0006355">
    <property type="term" value="P:regulation of DNA-templated transcription"/>
    <property type="evidence" value="ECO:0007669"/>
    <property type="project" value="InterPro"/>
</dbReference>
<evidence type="ECO:0000256" key="4">
    <source>
        <dbReference type="ARBA" id="ARBA00023125"/>
    </source>
</evidence>
<dbReference type="InterPro" id="IPR016032">
    <property type="entry name" value="Sig_transdc_resp-reg_C-effctor"/>
</dbReference>
<dbReference type="GO" id="GO:0032993">
    <property type="term" value="C:protein-DNA complex"/>
    <property type="evidence" value="ECO:0007669"/>
    <property type="project" value="TreeGrafter"/>
</dbReference>
<evidence type="ECO:0000256" key="6">
    <source>
        <dbReference type="PROSITE-ProRule" id="PRU00169"/>
    </source>
</evidence>
<dbReference type="GO" id="GO:0000156">
    <property type="term" value="F:phosphorelay response regulator activity"/>
    <property type="evidence" value="ECO:0007669"/>
    <property type="project" value="TreeGrafter"/>
</dbReference>
<dbReference type="EMBL" id="VMNW02000002">
    <property type="protein sequence ID" value="KAA9166322.1"/>
    <property type="molecule type" value="Genomic_DNA"/>
</dbReference>
<evidence type="ECO:0000256" key="8">
    <source>
        <dbReference type="SAM" id="MobiDB-lite"/>
    </source>
</evidence>
<dbReference type="SUPFAM" id="SSF52172">
    <property type="entry name" value="CheY-like"/>
    <property type="match status" value="1"/>
</dbReference>
<protein>
    <submittedName>
        <fullName evidence="11">Response regulator transcription factor</fullName>
    </submittedName>
</protein>
<dbReference type="InterPro" id="IPR036388">
    <property type="entry name" value="WH-like_DNA-bd_sf"/>
</dbReference>
<dbReference type="SMART" id="SM00862">
    <property type="entry name" value="Trans_reg_C"/>
    <property type="match status" value="1"/>
</dbReference>
<keyword evidence="5" id="KW-0804">Transcription</keyword>
<comment type="caution">
    <text evidence="11">The sequence shown here is derived from an EMBL/GenBank/DDBJ whole genome shotgun (WGS) entry which is preliminary data.</text>
</comment>
<gene>
    <name evidence="11" type="ORF">FPZ12_001785</name>
</gene>
<accession>A0A5N0VNF1</accession>
<feature type="DNA-binding region" description="OmpR/PhoB-type" evidence="7">
    <location>
        <begin position="110"/>
        <end position="205"/>
    </location>
</feature>
<dbReference type="InterPro" id="IPR001789">
    <property type="entry name" value="Sig_transdc_resp-reg_receiver"/>
</dbReference>
<dbReference type="InterPro" id="IPR011006">
    <property type="entry name" value="CheY-like_superfamily"/>
</dbReference>
<dbReference type="PANTHER" id="PTHR48111:SF1">
    <property type="entry name" value="TWO-COMPONENT RESPONSE REGULATOR ORR33"/>
    <property type="match status" value="1"/>
</dbReference>
<proteinExistence type="predicted"/>
<evidence type="ECO:0000259" key="10">
    <source>
        <dbReference type="PROSITE" id="PS51755"/>
    </source>
</evidence>
<evidence type="ECO:0000256" key="3">
    <source>
        <dbReference type="ARBA" id="ARBA00023015"/>
    </source>
</evidence>
<evidence type="ECO:0000313" key="11">
    <source>
        <dbReference type="EMBL" id="KAA9166322.1"/>
    </source>
</evidence>
<dbReference type="PROSITE" id="PS51755">
    <property type="entry name" value="OMPR_PHOB"/>
    <property type="match status" value="1"/>
</dbReference>
<name>A0A5N0VNF1_9PSEU</name>
<reference evidence="11" key="1">
    <citation type="submission" date="2019-09" db="EMBL/GenBank/DDBJ databases">
        <authorList>
            <person name="Teo W.F.A."/>
            <person name="Duangmal K."/>
        </authorList>
    </citation>
    <scope>NUCLEOTIDE SEQUENCE [LARGE SCALE GENOMIC DNA]</scope>
    <source>
        <strain evidence="11">K81G1</strain>
    </source>
</reference>
<evidence type="ECO:0000256" key="5">
    <source>
        <dbReference type="ARBA" id="ARBA00023163"/>
    </source>
</evidence>
<dbReference type="InterPro" id="IPR001867">
    <property type="entry name" value="OmpR/PhoB-type_DNA-bd"/>
</dbReference>
<dbReference type="PANTHER" id="PTHR48111">
    <property type="entry name" value="REGULATOR OF RPOS"/>
    <property type="match status" value="1"/>
</dbReference>
<evidence type="ECO:0000313" key="12">
    <source>
        <dbReference type="Proteomes" id="UP000319769"/>
    </source>
</evidence>
<feature type="domain" description="OmpR/PhoB-type" evidence="10">
    <location>
        <begin position="110"/>
        <end position="205"/>
    </location>
</feature>
<dbReference type="Pfam" id="PF00486">
    <property type="entry name" value="Trans_reg_C"/>
    <property type="match status" value="1"/>
</dbReference>